<gene>
    <name evidence="3" type="ORF">K435DRAFT_765656</name>
</gene>
<dbReference type="GO" id="GO:0016838">
    <property type="term" value="F:carbon-oxygen lyase activity, acting on phosphates"/>
    <property type="evidence" value="ECO:0007669"/>
    <property type="project" value="InterPro"/>
</dbReference>
<comment type="similarity">
    <text evidence="1">Belongs to the trichodiene synthase family.</text>
</comment>
<dbReference type="InterPro" id="IPR024652">
    <property type="entry name" value="Trichodiene_synth"/>
</dbReference>
<dbReference type="AlphaFoldDB" id="A0A4S8L593"/>
<dbReference type="SFLD" id="SFLDG01021">
    <property type="entry name" value="Trichodiene_Synthase_Like"/>
    <property type="match status" value="1"/>
</dbReference>
<protein>
    <submittedName>
        <fullName evidence="3">Terpenoid synthase</fullName>
    </submittedName>
</protein>
<evidence type="ECO:0000313" key="4">
    <source>
        <dbReference type="Proteomes" id="UP000297245"/>
    </source>
</evidence>
<organism evidence="3 4">
    <name type="scientific">Dendrothele bispora (strain CBS 962.96)</name>
    <dbReference type="NCBI Taxonomy" id="1314807"/>
    <lineage>
        <taxon>Eukaryota</taxon>
        <taxon>Fungi</taxon>
        <taxon>Dikarya</taxon>
        <taxon>Basidiomycota</taxon>
        <taxon>Agaricomycotina</taxon>
        <taxon>Agaricomycetes</taxon>
        <taxon>Agaricomycetidae</taxon>
        <taxon>Agaricales</taxon>
        <taxon>Agaricales incertae sedis</taxon>
        <taxon>Dendrothele</taxon>
    </lineage>
</organism>
<dbReference type="OrthoDB" id="2998174at2759"/>
<dbReference type="Proteomes" id="UP000297245">
    <property type="component" value="Unassembled WGS sequence"/>
</dbReference>
<dbReference type="SUPFAM" id="SSF48576">
    <property type="entry name" value="Terpenoid synthases"/>
    <property type="match status" value="1"/>
</dbReference>
<dbReference type="Gene3D" id="1.10.600.10">
    <property type="entry name" value="Farnesyl Diphosphate Synthase"/>
    <property type="match status" value="1"/>
</dbReference>
<keyword evidence="4" id="KW-1185">Reference proteome</keyword>
<dbReference type="SFLD" id="SFLDS00005">
    <property type="entry name" value="Isoprenoid_Synthase_Type_I"/>
    <property type="match status" value="1"/>
</dbReference>
<sequence>MYPTSSSIKATQTGLLEVLQSFLTRCSFKVPYHPFDTAFYELAVQESERRGATACCKGADKYFGPSLKAAVSIATMSYKHVEDKSTRMLVCLFTAGAIYLDDASATDPEDRLNVDKFNERFVAGEVQPDPFLALYAETMREMYNHFGRVAANSIVSAGLNLCNSVVLETCSKELDIVATEPDYALFYRNMSGTADAYAFFIFPPTMSISIYIQAIPDIVKILNYTNDILSFYKEETTGDEVNCVSLVATSRKVSKLEALGILIDECVAAHQNAVKIITPSREALEMYHKWMQGYLAYHVYAERYRLNELGLWC</sequence>
<dbReference type="Pfam" id="PF06330">
    <property type="entry name" value="TRI5"/>
    <property type="match status" value="1"/>
</dbReference>
<evidence type="ECO:0000256" key="1">
    <source>
        <dbReference type="ARBA" id="ARBA00007946"/>
    </source>
</evidence>
<evidence type="ECO:0000313" key="3">
    <source>
        <dbReference type="EMBL" id="THU83756.1"/>
    </source>
</evidence>
<keyword evidence="2" id="KW-0456">Lyase</keyword>
<name>A0A4S8L593_DENBC</name>
<proteinExistence type="inferred from homology"/>
<accession>A0A4S8L593</accession>
<reference evidence="3 4" key="1">
    <citation type="journal article" date="2019" name="Nat. Ecol. Evol.">
        <title>Megaphylogeny resolves global patterns of mushroom evolution.</title>
        <authorList>
            <person name="Varga T."/>
            <person name="Krizsan K."/>
            <person name="Foldi C."/>
            <person name="Dima B."/>
            <person name="Sanchez-Garcia M."/>
            <person name="Sanchez-Ramirez S."/>
            <person name="Szollosi G.J."/>
            <person name="Szarkandi J.G."/>
            <person name="Papp V."/>
            <person name="Albert L."/>
            <person name="Andreopoulos W."/>
            <person name="Angelini C."/>
            <person name="Antonin V."/>
            <person name="Barry K.W."/>
            <person name="Bougher N.L."/>
            <person name="Buchanan P."/>
            <person name="Buyck B."/>
            <person name="Bense V."/>
            <person name="Catcheside P."/>
            <person name="Chovatia M."/>
            <person name="Cooper J."/>
            <person name="Damon W."/>
            <person name="Desjardin D."/>
            <person name="Finy P."/>
            <person name="Geml J."/>
            <person name="Haridas S."/>
            <person name="Hughes K."/>
            <person name="Justo A."/>
            <person name="Karasinski D."/>
            <person name="Kautmanova I."/>
            <person name="Kiss B."/>
            <person name="Kocsube S."/>
            <person name="Kotiranta H."/>
            <person name="LaButti K.M."/>
            <person name="Lechner B.E."/>
            <person name="Liimatainen K."/>
            <person name="Lipzen A."/>
            <person name="Lukacs Z."/>
            <person name="Mihaltcheva S."/>
            <person name="Morgado L.N."/>
            <person name="Niskanen T."/>
            <person name="Noordeloos M.E."/>
            <person name="Ohm R.A."/>
            <person name="Ortiz-Santana B."/>
            <person name="Ovrebo C."/>
            <person name="Racz N."/>
            <person name="Riley R."/>
            <person name="Savchenko A."/>
            <person name="Shiryaev A."/>
            <person name="Soop K."/>
            <person name="Spirin V."/>
            <person name="Szebenyi C."/>
            <person name="Tomsovsky M."/>
            <person name="Tulloss R.E."/>
            <person name="Uehling J."/>
            <person name="Grigoriev I.V."/>
            <person name="Vagvolgyi C."/>
            <person name="Papp T."/>
            <person name="Martin F.M."/>
            <person name="Miettinen O."/>
            <person name="Hibbett D.S."/>
            <person name="Nagy L.G."/>
        </authorList>
    </citation>
    <scope>NUCLEOTIDE SEQUENCE [LARGE SCALE GENOMIC DNA]</scope>
    <source>
        <strain evidence="3 4">CBS 962.96</strain>
    </source>
</reference>
<evidence type="ECO:0000256" key="2">
    <source>
        <dbReference type="ARBA" id="ARBA00023239"/>
    </source>
</evidence>
<dbReference type="EMBL" id="ML179644">
    <property type="protein sequence ID" value="THU83756.1"/>
    <property type="molecule type" value="Genomic_DNA"/>
</dbReference>
<dbReference type="InterPro" id="IPR008949">
    <property type="entry name" value="Isoprenoid_synthase_dom_sf"/>
</dbReference>